<dbReference type="FunFam" id="3.40.50.1000:FF:000022">
    <property type="entry name" value="Phosphoglycolate phosphatase"/>
    <property type="match status" value="1"/>
</dbReference>
<dbReference type="NCBIfam" id="NF009804">
    <property type="entry name" value="PRK13288.1"/>
    <property type="match status" value="1"/>
</dbReference>
<dbReference type="InterPro" id="IPR023214">
    <property type="entry name" value="HAD_sf"/>
</dbReference>
<sequence>MIEKKISTLLFDFDGTLLDTNELIVQTFLVVLDEHYPGRFDRQDALSFIGPSLKQTFMTIDPAYAEERIEQFRTINRMLHDELVEEYDGVSETLRLLKAQGLKMAIVSTKRSDTIRHGLKLMGISDVFDVIVGLDHVANPKPDPEPLYLALTQLGSSPEEALMIGDNSHDIEGGKNAGVRTAGVAWAAKGEELLASFNPDFMLQHISDLLDMTKEAVK</sequence>
<dbReference type="InterPro" id="IPR023198">
    <property type="entry name" value="PGP-like_dom2"/>
</dbReference>
<dbReference type="KEGG" id="pll:I858_002550"/>
<dbReference type="InterPro" id="IPR006439">
    <property type="entry name" value="HAD-SF_hydro_IA"/>
</dbReference>
<dbReference type="GO" id="GO:0008967">
    <property type="term" value="F:phosphoglycolate phosphatase activity"/>
    <property type="evidence" value="ECO:0007669"/>
    <property type="project" value="TreeGrafter"/>
</dbReference>
<dbReference type="Gene3D" id="1.10.150.240">
    <property type="entry name" value="Putative phosphatase, domain 2"/>
    <property type="match status" value="1"/>
</dbReference>
<dbReference type="OrthoDB" id="9807630at2"/>
<dbReference type="GO" id="GO:0005829">
    <property type="term" value="C:cytosol"/>
    <property type="evidence" value="ECO:0007669"/>
    <property type="project" value="TreeGrafter"/>
</dbReference>
<keyword evidence="2" id="KW-1185">Reference proteome</keyword>
<dbReference type="NCBIfam" id="TIGR01549">
    <property type="entry name" value="HAD-SF-IA-v1"/>
    <property type="match status" value="1"/>
</dbReference>
<organism evidence="1 2">
    <name type="scientific">Planococcus versutus</name>
    <dbReference type="NCBI Taxonomy" id="1302659"/>
    <lineage>
        <taxon>Bacteria</taxon>
        <taxon>Bacillati</taxon>
        <taxon>Bacillota</taxon>
        <taxon>Bacilli</taxon>
        <taxon>Bacillales</taxon>
        <taxon>Caryophanaceae</taxon>
        <taxon>Planococcus</taxon>
    </lineage>
</organism>
<dbReference type="SUPFAM" id="SSF56784">
    <property type="entry name" value="HAD-like"/>
    <property type="match status" value="1"/>
</dbReference>
<dbReference type="PANTHER" id="PTHR43434">
    <property type="entry name" value="PHOSPHOGLYCOLATE PHOSPHATASE"/>
    <property type="match status" value="1"/>
</dbReference>
<dbReference type="NCBIfam" id="TIGR01509">
    <property type="entry name" value="HAD-SF-IA-v3"/>
    <property type="match status" value="1"/>
</dbReference>
<dbReference type="Pfam" id="PF13419">
    <property type="entry name" value="HAD_2"/>
    <property type="match status" value="1"/>
</dbReference>
<dbReference type="STRING" id="1302659.I858_002550"/>
<dbReference type="Gene3D" id="3.40.50.1000">
    <property type="entry name" value="HAD superfamily/HAD-like"/>
    <property type="match status" value="1"/>
</dbReference>
<dbReference type="GO" id="GO:0006281">
    <property type="term" value="P:DNA repair"/>
    <property type="evidence" value="ECO:0007669"/>
    <property type="project" value="TreeGrafter"/>
</dbReference>
<reference evidence="1" key="1">
    <citation type="submission" date="2016-10" db="EMBL/GenBank/DDBJ databases">
        <authorList>
            <person name="See-Too W.S."/>
        </authorList>
    </citation>
    <scope>NUCLEOTIDE SEQUENCE</scope>
    <source>
        <strain evidence="1">L10.15</strain>
    </source>
</reference>
<dbReference type="InterPro" id="IPR036412">
    <property type="entry name" value="HAD-like_sf"/>
</dbReference>
<dbReference type="InterPro" id="IPR050155">
    <property type="entry name" value="HAD-like_hydrolase_sf"/>
</dbReference>
<accession>A0A1B1RYC2</accession>
<dbReference type="PRINTS" id="PR00413">
    <property type="entry name" value="HADHALOGNASE"/>
</dbReference>
<dbReference type="EMBL" id="CP016540">
    <property type="protein sequence ID" value="ANU25933.1"/>
    <property type="molecule type" value="Genomic_DNA"/>
</dbReference>
<name>A0A1B1RYC2_9BACL</name>
<evidence type="ECO:0000313" key="2">
    <source>
        <dbReference type="Proteomes" id="UP000053354"/>
    </source>
</evidence>
<dbReference type="SFLD" id="SFLDG01129">
    <property type="entry name" value="C1.5:_HAD__Beta-PGM__Phosphata"/>
    <property type="match status" value="1"/>
</dbReference>
<dbReference type="InterPro" id="IPR041492">
    <property type="entry name" value="HAD_2"/>
</dbReference>
<evidence type="ECO:0000313" key="1">
    <source>
        <dbReference type="EMBL" id="ANU25933.1"/>
    </source>
</evidence>
<dbReference type="RefSeq" id="WP_049694301.1">
    <property type="nucleotide sequence ID" value="NZ_CP016540.2"/>
</dbReference>
<dbReference type="PANTHER" id="PTHR43434:SF26">
    <property type="entry name" value="PYROPHOSPHATASE PPAX"/>
    <property type="match status" value="1"/>
</dbReference>
<dbReference type="SFLD" id="SFLDS00003">
    <property type="entry name" value="Haloacid_Dehalogenase"/>
    <property type="match status" value="1"/>
</dbReference>
<dbReference type="SFLD" id="SFLDG01135">
    <property type="entry name" value="C1.5.6:_HAD__Beta-PGM__Phospha"/>
    <property type="match status" value="1"/>
</dbReference>
<gene>
    <name evidence="1" type="ORF">I858_002550</name>
</gene>
<dbReference type="CDD" id="cd02616">
    <property type="entry name" value="HAD_PPase"/>
    <property type="match status" value="1"/>
</dbReference>
<proteinExistence type="predicted"/>
<dbReference type="AlphaFoldDB" id="A0A1B1RYC2"/>
<protein>
    <submittedName>
        <fullName evidence="1">Pyrophosphatase PpaX</fullName>
    </submittedName>
</protein>
<dbReference type="Proteomes" id="UP000053354">
    <property type="component" value="Chromosome"/>
</dbReference>